<evidence type="ECO:0000256" key="1">
    <source>
        <dbReference type="ARBA" id="ARBA00022786"/>
    </source>
</evidence>
<dbReference type="GO" id="GO:0005680">
    <property type="term" value="C:anaphase-promoting complex"/>
    <property type="evidence" value="ECO:0007669"/>
    <property type="project" value="InterPro"/>
</dbReference>
<proteinExistence type="predicted"/>
<keyword evidence="4" id="KW-1185">Reference proteome</keyword>
<feature type="region of interest" description="Disordered" evidence="2">
    <location>
        <begin position="62"/>
        <end position="85"/>
    </location>
</feature>
<dbReference type="EMBL" id="BSXU01002061">
    <property type="protein sequence ID" value="GMG33863.1"/>
    <property type="molecule type" value="Genomic_DNA"/>
</dbReference>
<comment type="caution">
    <text evidence="3">The sequence shown here is derived from an EMBL/GenBank/DDBJ whole genome shotgun (WGS) entry which is preliminary data.</text>
</comment>
<dbReference type="Proteomes" id="UP001165063">
    <property type="component" value="Unassembled WGS sequence"/>
</dbReference>
<feature type="compositionally biased region" description="Basic residues" evidence="2">
    <location>
        <begin position="75"/>
        <end position="85"/>
    </location>
</feature>
<reference evidence="3" key="1">
    <citation type="submission" date="2023-04" db="EMBL/GenBank/DDBJ databases">
        <title>Ambrosiozyma monospora NBRC 1965.</title>
        <authorList>
            <person name="Ichikawa N."/>
            <person name="Sato H."/>
            <person name="Tonouchi N."/>
        </authorList>
    </citation>
    <scope>NUCLEOTIDE SEQUENCE</scope>
    <source>
        <strain evidence="3">NBRC 1965</strain>
    </source>
</reference>
<dbReference type="GO" id="GO:0031145">
    <property type="term" value="P:anaphase-promoting complex-dependent catabolic process"/>
    <property type="evidence" value="ECO:0007669"/>
    <property type="project" value="InterPro"/>
</dbReference>
<dbReference type="InterPro" id="IPR018860">
    <property type="entry name" value="APC_suCDC26"/>
</dbReference>
<sequence length="85" mass="9207">MLRREPTTIKLVPEDIKEFNREQAYNIISGTSTAGYNQNEAEDSGFGSQQTGASVKERVLGATGSVSGDGNGNTFHHHHSNSNTR</sequence>
<evidence type="ECO:0000256" key="2">
    <source>
        <dbReference type="SAM" id="MobiDB-lite"/>
    </source>
</evidence>
<gene>
    <name evidence="3" type="ORF">Amon01_000433900</name>
</gene>
<dbReference type="OrthoDB" id="4082961at2759"/>
<dbReference type="Pfam" id="PF10471">
    <property type="entry name" value="ANAPC_CDC26"/>
    <property type="match status" value="1"/>
</dbReference>
<dbReference type="AlphaFoldDB" id="A0A9W6Z0C8"/>
<evidence type="ECO:0000313" key="3">
    <source>
        <dbReference type="EMBL" id="GMG33863.1"/>
    </source>
</evidence>
<evidence type="ECO:0000313" key="4">
    <source>
        <dbReference type="Proteomes" id="UP001165063"/>
    </source>
</evidence>
<organism evidence="3 4">
    <name type="scientific">Ambrosiozyma monospora</name>
    <name type="common">Yeast</name>
    <name type="synonym">Endomycopsis monosporus</name>
    <dbReference type="NCBI Taxonomy" id="43982"/>
    <lineage>
        <taxon>Eukaryota</taxon>
        <taxon>Fungi</taxon>
        <taxon>Dikarya</taxon>
        <taxon>Ascomycota</taxon>
        <taxon>Saccharomycotina</taxon>
        <taxon>Pichiomycetes</taxon>
        <taxon>Pichiales</taxon>
        <taxon>Pichiaceae</taxon>
        <taxon>Ambrosiozyma</taxon>
    </lineage>
</organism>
<name>A0A9W6Z0C8_AMBMO</name>
<accession>A0A9W6Z0C8</accession>
<feature type="region of interest" description="Disordered" evidence="2">
    <location>
        <begin position="34"/>
        <end position="53"/>
    </location>
</feature>
<keyword evidence="1" id="KW-0833">Ubl conjugation pathway</keyword>
<protein>
    <submittedName>
        <fullName evidence="3">Unnamed protein product</fullName>
    </submittedName>
</protein>